<reference evidence="2" key="1">
    <citation type="journal article" date="2013" name="Science">
        <title>The Amborella genome and the evolution of flowering plants.</title>
        <authorList>
            <consortium name="Amborella Genome Project"/>
        </authorList>
    </citation>
    <scope>NUCLEOTIDE SEQUENCE [LARGE SCALE GENOMIC DNA]</scope>
</reference>
<dbReference type="HOGENOM" id="CLU_076453_0_0_1"/>
<keyword evidence="2" id="KW-1185">Reference proteome</keyword>
<dbReference type="Gramene" id="ERN17270">
    <property type="protein sequence ID" value="ERN17270"/>
    <property type="gene ID" value="AMTR_s00044p00221990"/>
</dbReference>
<dbReference type="Proteomes" id="UP000017836">
    <property type="component" value="Unassembled WGS sequence"/>
</dbReference>
<gene>
    <name evidence="1" type="ORF">AMTR_s00044p00221990</name>
</gene>
<protein>
    <recommendedName>
        <fullName evidence="3">Aminotransferase-like plant mobile domain-containing protein</fullName>
    </recommendedName>
</protein>
<accession>U5D4X1</accession>
<evidence type="ECO:0000313" key="1">
    <source>
        <dbReference type="EMBL" id="ERN17270.1"/>
    </source>
</evidence>
<dbReference type="AlphaFoldDB" id="U5D4X1"/>
<proteinExistence type="predicted"/>
<dbReference type="PANTHER" id="PTHR46033:SF1">
    <property type="entry name" value="PROTEIN MAIN-LIKE 2"/>
    <property type="match status" value="1"/>
</dbReference>
<sequence>MQALARIGLWETYRIRQFSIDHSLITKFYFRWRSETNSIPFPIEEIIPTIKGMVRIMRVRGNGEPFLSISIKEGVDDHICLNWLESNFRGGVEVRARSFRGSQGGGSQRVPPPSLEDILSKDVRMGRRLMKLRGRGGLYCIPGEGTSVSFWLLRPTFFIALVDMEPMHSPISLEEVQELRAFLMFLFGDFLFTDGYPVRVAWAHAMLDWLFRSLHKIAARDVSYVGGSSIFHDVEVWEHIVLPSPSQTHVLIFALSEEDAIVSLAMYEKRFRASMRNIIYLSSHAREIMERLVVGGPGEQVSAEVAHLRSRLEEIS</sequence>
<dbReference type="PANTHER" id="PTHR46033">
    <property type="entry name" value="PROTEIN MAIN-LIKE 2"/>
    <property type="match status" value="1"/>
</dbReference>
<organism evidence="1 2">
    <name type="scientific">Amborella trichopoda</name>
    <dbReference type="NCBI Taxonomy" id="13333"/>
    <lineage>
        <taxon>Eukaryota</taxon>
        <taxon>Viridiplantae</taxon>
        <taxon>Streptophyta</taxon>
        <taxon>Embryophyta</taxon>
        <taxon>Tracheophyta</taxon>
        <taxon>Spermatophyta</taxon>
        <taxon>Magnoliopsida</taxon>
        <taxon>Amborellales</taxon>
        <taxon>Amborellaceae</taxon>
        <taxon>Amborella</taxon>
    </lineage>
</organism>
<evidence type="ECO:0008006" key="3">
    <source>
        <dbReference type="Google" id="ProtNLM"/>
    </source>
</evidence>
<dbReference type="EMBL" id="KI392384">
    <property type="protein sequence ID" value="ERN17270.1"/>
    <property type="molecule type" value="Genomic_DNA"/>
</dbReference>
<dbReference type="GO" id="GO:0010073">
    <property type="term" value="P:meristem maintenance"/>
    <property type="evidence" value="ECO:0007669"/>
    <property type="project" value="InterPro"/>
</dbReference>
<dbReference type="InterPro" id="IPR044824">
    <property type="entry name" value="MAIN-like"/>
</dbReference>
<evidence type="ECO:0000313" key="2">
    <source>
        <dbReference type="Proteomes" id="UP000017836"/>
    </source>
</evidence>
<name>U5D4X1_AMBTC</name>